<comment type="caution">
    <text evidence="2">The sequence shown here is derived from an EMBL/GenBank/DDBJ whole genome shotgun (WGS) entry which is preliminary data.</text>
</comment>
<dbReference type="InterPro" id="IPR032710">
    <property type="entry name" value="NTF2-like_dom_sf"/>
</dbReference>
<feature type="domain" description="SnoaL-like" evidence="1">
    <location>
        <begin position="83"/>
        <end position="219"/>
    </location>
</feature>
<dbReference type="Pfam" id="PF13577">
    <property type="entry name" value="SnoaL_4"/>
    <property type="match status" value="1"/>
</dbReference>
<reference evidence="2 3" key="1">
    <citation type="journal article" date="2024" name="IMA Fungus">
        <title>Apiospora arundinis, a panoply of carbohydrate-active enzymes and secondary metabolites.</title>
        <authorList>
            <person name="Sorensen T."/>
            <person name="Petersen C."/>
            <person name="Muurmann A.T."/>
            <person name="Christiansen J.V."/>
            <person name="Brundto M.L."/>
            <person name="Overgaard C.K."/>
            <person name="Boysen A.T."/>
            <person name="Wollenberg R.D."/>
            <person name="Larsen T.O."/>
            <person name="Sorensen J.L."/>
            <person name="Nielsen K.L."/>
            <person name="Sondergaard T.E."/>
        </authorList>
    </citation>
    <scope>NUCLEOTIDE SEQUENCE [LARGE SCALE GENOMIC DNA]</scope>
    <source>
        <strain evidence="2 3">AAU 773</strain>
    </source>
</reference>
<name>A0ABR2HZN2_9PEZI</name>
<dbReference type="EMBL" id="JAPCWZ010000007">
    <property type="protein sequence ID" value="KAK8855475.1"/>
    <property type="molecule type" value="Genomic_DNA"/>
</dbReference>
<evidence type="ECO:0000313" key="3">
    <source>
        <dbReference type="Proteomes" id="UP001390339"/>
    </source>
</evidence>
<dbReference type="InterPro" id="IPR037401">
    <property type="entry name" value="SnoaL-like"/>
</dbReference>
<keyword evidence="3" id="KW-1185">Reference proteome</keyword>
<evidence type="ECO:0000313" key="2">
    <source>
        <dbReference type="EMBL" id="KAK8855475.1"/>
    </source>
</evidence>
<protein>
    <submittedName>
        <fullName evidence="2">Ethyl tert-butyl ether degradation protein</fullName>
    </submittedName>
</protein>
<sequence>MFLRLHPRFYQGPSQLFKMLKIGASALFFLGLSVMLFHQPVYSLDPVTTPSPPSTQPCPNIAPGPVPLSELVLTLQPQNADSDLTAESTIRNTLALYPFAIDTRSWSALDGIFSTGARANYSYPLGVMEGREAIKTTLQKSLETPFKGTQHMYGTQLIRVCSPTSAISVTYYTAWHFLVSGNGPETIASPAGVLYANGHYQDTWERQGGDVGWRITNRNLVYSGPLIADAPLGNQSQV</sequence>
<proteinExistence type="predicted"/>
<dbReference type="SUPFAM" id="SSF54427">
    <property type="entry name" value="NTF2-like"/>
    <property type="match status" value="1"/>
</dbReference>
<accession>A0ABR2HZN2</accession>
<evidence type="ECO:0000259" key="1">
    <source>
        <dbReference type="Pfam" id="PF13577"/>
    </source>
</evidence>
<gene>
    <name evidence="2" type="ORF">PGQ11_011387</name>
</gene>
<organism evidence="2 3">
    <name type="scientific">Apiospora arundinis</name>
    <dbReference type="NCBI Taxonomy" id="335852"/>
    <lineage>
        <taxon>Eukaryota</taxon>
        <taxon>Fungi</taxon>
        <taxon>Dikarya</taxon>
        <taxon>Ascomycota</taxon>
        <taxon>Pezizomycotina</taxon>
        <taxon>Sordariomycetes</taxon>
        <taxon>Xylariomycetidae</taxon>
        <taxon>Amphisphaeriales</taxon>
        <taxon>Apiosporaceae</taxon>
        <taxon>Apiospora</taxon>
    </lineage>
</organism>
<dbReference type="Gene3D" id="3.10.450.50">
    <property type="match status" value="1"/>
</dbReference>
<dbReference type="Proteomes" id="UP001390339">
    <property type="component" value="Unassembled WGS sequence"/>
</dbReference>